<evidence type="ECO:0000256" key="6">
    <source>
        <dbReference type="RuleBase" id="RU361133"/>
    </source>
</evidence>
<dbReference type="GO" id="GO:0004435">
    <property type="term" value="F:phosphatidylinositol-4,5-bisphosphate phospholipase C activity"/>
    <property type="evidence" value="ECO:0007669"/>
    <property type="project" value="UniProtKB-EC"/>
</dbReference>
<dbReference type="Pfam" id="PF00387">
    <property type="entry name" value="PI-PLC-Y"/>
    <property type="match status" value="1"/>
</dbReference>
<dbReference type="PANTHER" id="PTHR10336:SF36">
    <property type="entry name" value="1-PHOSPHATIDYLINOSITOL 4,5-BISPHOSPHATE PHOSPHODIESTERASE BETA-4"/>
    <property type="match status" value="1"/>
</dbReference>
<dbReference type="Proteomes" id="UP000738349">
    <property type="component" value="Unassembled WGS sequence"/>
</dbReference>
<feature type="compositionally biased region" description="Polar residues" evidence="7">
    <location>
        <begin position="80"/>
        <end position="108"/>
    </location>
</feature>
<feature type="region of interest" description="Disordered" evidence="7">
    <location>
        <begin position="34"/>
        <end position="178"/>
    </location>
</feature>
<organism evidence="10 11">
    <name type="scientific">Dactylonectria macrodidyma</name>
    <dbReference type="NCBI Taxonomy" id="307937"/>
    <lineage>
        <taxon>Eukaryota</taxon>
        <taxon>Fungi</taxon>
        <taxon>Dikarya</taxon>
        <taxon>Ascomycota</taxon>
        <taxon>Pezizomycotina</taxon>
        <taxon>Sordariomycetes</taxon>
        <taxon>Hypocreomycetidae</taxon>
        <taxon>Hypocreales</taxon>
        <taxon>Nectriaceae</taxon>
        <taxon>Dactylonectria</taxon>
    </lineage>
</organism>
<evidence type="ECO:0000256" key="4">
    <source>
        <dbReference type="ARBA" id="ARBA00023098"/>
    </source>
</evidence>
<feature type="compositionally biased region" description="Polar residues" evidence="7">
    <location>
        <begin position="732"/>
        <end position="741"/>
    </location>
</feature>
<name>A0A9P9FND2_9HYPO</name>
<dbReference type="SMART" id="SM00149">
    <property type="entry name" value="PLCYc"/>
    <property type="match status" value="1"/>
</dbReference>
<evidence type="ECO:0000313" key="11">
    <source>
        <dbReference type="Proteomes" id="UP000738349"/>
    </source>
</evidence>
<dbReference type="InterPro" id="IPR035892">
    <property type="entry name" value="C2_domain_sf"/>
</dbReference>
<feature type="compositionally biased region" description="Polar residues" evidence="7">
    <location>
        <begin position="158"/>
        <end position="170"/>
    </location>
</feature>
<dbReference type="SMART" id="SM00239">
    <property type="entry name" value="C2"/>
    <property type="match status" value="1"/>
</dbReference>
<dbReference type="SUPFAM" id="SSF51695">
    <property type="entry name" value="PLC-like phosphodiesterases"/>
    <property type="match status" value="1"/>
</dbReference>
<keyword evidence="4 6" id="KW-0443">Lipid metabolism</keyword>
<dbReference type="Pfam" id="PF00168">
    <property type="entry name" value="C2"/>
    <property type="match status" value="1"/>
</dbReference>
<dbReference type="InterPro" id="IPR017946">
    <property type="entry name" value="PLC-like_Pdiesterase_TIM-brl"/>
</dbReference>
<dbReference type="FunFam" id="3.20.20.190:FF:000049">
    <property type="entry name" value="Phosphoinositide phospholipase C"/>
    <property type="match status" value="1"/>
</dbReference>
<dbReference type="PANTHER" id="PTHR10336">
    <property type="entry name" value="PHOSPHOINOSITIDE-SPECIFIC PHOSPHOLIPASE C FAMILY PROTEIN"/>
    <property type="match status" value="1"/>
</dbReference>
<dbReference type="EC" id="3.1.4.11" evidence="1 6"/>
<keyword evidence="5" id="KW-0807">Transducer</keyword>
<dbReference type="InterPro" id="IPR001192">
    <property type="entry name" value="PI-PLC_fam"/>
</dbReference>
<proteinExistence type="predicted"/>
<dbReference type="Gene3D" id="3.20.20.190">
    <property type="entry name" value="Phosphatidylinositol (PI) phosphodiesterase"/>
    <property type="match status" value="2"/>
</dbReference>
<dbReference type="AlphaFoldDB" id="A0A9P9FND2"/>
<comment type="caution">
    <text evidence="10">The sequence shown here is derived from an EMBL/GenBank/DDBJ whole genome shotgun (WGS) entry which is preliminary data.</text>
</comment>
<comment type="catalytic activity">
    <reaction evidence="6">
        <text>a 1,2-diacyl-sn-glycero-3-phospho-(1D-myo-inositol-4,5-bisphosphate) + H2O = 1D-myo-inositol 1,4,5-trisphosphate + a 1,2-diacyl-sn-glycerol + H(+)</text>
        <dbReference type="Rhea" id="RHEA:33179"/>
        <dbReference type="ChEBI" id="CHEBI:15377"/>
        <dbReference type="ChEBI" id="CHEBI:15378"/>
        <dbReference type="ChEBI" id="CHEBI:17815"/>
        <dbReference type="ChEBI" id="CHEBI:58456"/>
        <dbReference type="ChEBI" id="CHEBI:203600"/>
        <dbReference type="EC" id="3.1.4.11"/>
    </reaction>
</comment>
<keyword evidence="3 6" id="KW-0442">Lipid degradation</keyword>
<evidence type="ECO:0000256" key="5">
    <source>
        <dbReference type="ARBA" id="ARBA00023224"/>
    </source>
</evidence>
<dbReference type="Pfam" id="PF00388">
    <property type="entry name" value="PI-PLC-X"/>
    <property type="match status" value="1"/>
</dbReference>
<dbReference type="InterPro" id="IPR000909">
    <property type="entry name" value="PLipase_C_PInositol-sp_X_dom"/>
</dbReference>
<dbReference type="Gene3D" id="2.30.29.30">
    <property type="entry name" value="Pleckstrin-homology domain (PH domain)/Phosphotyrosine-binding domain (PTB)"/>
    <property type="match status" value="1"/>
</dbReference>
<feature type="domain" description="C2" evidence="8">
    <location>
        <begin position="878"/>
        <end position="1028"/>
    </location>
</feature>
<sequence>MSSFPAQSPTSYPGPVQTVFHSHIQPAKVPLSAISPSSVASNSQQGSPIMSPDTAVLTTSSSLQQSPEPMRGRDEEPCPSNFQLPDSVLSRKTSTTSLGQGYANTPSSMPEIPPKSNLMRRFSNRAHRFASRRRQSSAAPASRDGSVGPSILRRRSDSNATAQTESNVLTDTDEEVDPVQDDAISLLGLDGTTMNSSGNSSAAGSISGSSSTMAGPVLPAQLQNGSTVLKVSRKNRTRRVNLVYETESNKLSWDPVRPLKSLHVDEIKEIRTGSDVQQYCLDFGLSDVSTTDNWFTIIYTVPENARTKFLHIVTEDQESLKGWTDFLDAMLNHRQDLMTSLMTFNDRAIAQYWQSEMAKEFGNLPRGPESEELDIAGVKRVCQNLHIYSSQWTLESNFFHSDARGRGKLNFTEFKAFVRRMNQRQDIQRIIRSIAANPETGITLPEFLTFLRDVQGEDVDSNLNVWEKHFAYYSRQYRTDESGIPDVPTMSEAALVGFLASEHNSLLVPEPKEYTLDRPMNEYIISSSHNTYLLGRQVAGQSSVEGYIASLVRGCRCVEVDCWDGSSGQPEVNHGRTLTTSISFREVMTTINKYAFVKSKFPLWISLEVHCNPAQQVIMADIIKEAFGPRLVLSTLEDSPDKLPSPSELMGRILIKVKKPQIKEEPVNTDFRGRRRGNSLNSPLARPMTEGTTLIPSQSLPQSPMLSPSHSSRRLVSKTRVNTITEGRVQDMMSSSTSDNESGAERNSKKPFNKTVKALGDLGVYCAGVKFAGFDTAEAKQYNHIFSFMESSFAKHSRVKEEKMALDIHNMRYMMRVYPDRTRITSNNFEPLHYWRRGVQMAALNWQTFDLGMQINRAMFDGGSDSSGYVLKPAELRDIQVLPFNPDIAEGKKERSVVSFSIDVISAQQLMRPANLPANKSMHPYVEVEIFHANDKRDKKDPESSLLPDLDTPLKVQTDVIRQNGFNPMFDRQFKFKVTTKHPELIFVRWSVKLSSDGESYNERPAVATYTAKLTNLKQGYRTLPLLNHAGDEYLFSKLFCKINVDSVEKMMIEAPRRTQDSNKFNRLGGKVFSRINTSPRSTIEKSSSEKTSFDSYP</sequence>
<dbReference type="SUPFAM" id="SSF49562">
    <property type="entry name" value="C2 domain (Calcium/lipid-binding domain, CaLB)"/>
    <property type="match status" value="1"/>
</dbReference>
<dbReference type="GO" id="GO:0016042">
    <property type="term" value="P:lipid catabolic process"/>
    <property type="evidence" value="ECO:0007669"/>
    <property type="project" value="UniProtKB-KW"/>
</dbReference>
<keyword evidence="11" id="KW-1185">Reference proteome</keyword>
<feature type="region of interest" description="Disordered" evidence="7">
    <location>
        <begin position="670"/>
        <end position="749"/>
    </location>
</feature>
<dbReference type="SUPFAM" id="SSF47473">
    <property type="entry name" value="EF-hand"/>
    <property type="match status" value="1"/>
</dbReference>
<dbReference type="CDD" id="cd13360">
    <property type="entry name" value="PH_PLC_fungal"/>
    <property type="match status" value="1"/>
</dbReference>
<dbReference type="InterPro" id="IPR011992">
    <property type="entry name" value="EF-hand-dom_pair"/>
</dbReference>
<dbReference type="PRINTS" id="PR00390">
    <property type="entry name" value="PHPHLIPASEC"/>
</dbReference>
<protein>
    <recommendedName>
        <fullName evidence="1 6">Phosphoinositide phospholipase C</fullName>
        <ecNumber evidence="1 6">3.1.4.11</ecNumber>
    </recommendedName>
</protein>
<feature type="compositionally biased region" description="Polar residues" evidence="7">
    <location>
        <begin position="56"/>
        <end position="67"/>
    </location>
</feature>
<dbReference type="PROSITE" id="PS50007">
    <property type="entry name" value="PIPLC_X_DOMAIN"/>
    <property type="match status" value="1"/>
</dbReference>
<dbReference type="InterPro" id="IPR037755">
    <property type="entry name" value="Plc1_PH"/>
</dbReference>
<dbReference type="OrthoDB" id="269822at2759"/>
<dbReference type="InterPro" id="IPR011993">
    <property type="entry name" value="PH-like_dom_sf"/>
</dbReference>
<feature type="compositionally biased region" description="Basic and acidic residues" evidence="7">
    <location>
        <begin position="1083"/>
        <end position="1098"/>
    </location>
</feature>
<evidence type="ECO:0000256" key="1">
    <source>
        <dbReference type="ARBA" id="ARBA00012368"/>
    </source>
</evidence>
<dbReference type="InterPro" id="IPR000008">
    <property type="entry name" value="C2_dom"/>
</dbReference>
<feature type="compositionally biased region" description="Low complexity" evidence="7">
    <location>
        <begin position="34"/>
        <end position="48"/>
    </location>
</feature>
<feature type="region of interest" description="Disordered" evidence="7">
    <location>
        <begin position="1078"/>
        <end position="1098"/>
    </location>
</feature>
<evidence type="ECO:0000313" key="10">
    <source>
        <dbReference type="EMBL" id="KAH7165738.1"/>
    </source>
</evidence>
<gene>
    <name evidence="10" type="ORF">EDB81DRAFT_639324</name>
</gene>
<feature type="compositionally biased region" description="Low complexity" evidence="7">
    <location>
        <begin position="696"/>
        <end position="710"/>
    </location>
</feature>
<dbReference type="PROSITE" id="PS50004">
    <property type="entry name" value="C2"/>
    <property type="match status" value="1"/>
</dbReference>
<feature type="compositionally biased region" description="Low complexity" evidence="7">
    <location>
        <begin position="191"/>
        <end position="211"/>
    </location>
</feature>
<feature type="domain" description="PI-PLC Y-box" evidence="9">
    <location>
        <begin position="759"/>
        <end position="877"/>
    </location>
</feature>
<dbReference type="Gene3D" id="1.10.238.10">
    <property type="entry name" value="EF-hand"/>
    <property type="match status" value="1"/>
</dbReference>
<evidence type="ECO:0000256" key="2">
    <source>
        <dbReference type="ARBA" id="ARBA00022801"/>
    </source>
</evidence>
<evidence type="ECO:0000256" key="3">
    <source>
        <dbReference type="ARBA" id="ARBA00022963"/>
    </source>
</evidence>
<evidence type="ECO:0000259" key="8">
    <source>
        <dbReference type="PROSITE" id="PS50004"/>
    </source>
</evidence>
<evidence type="ECO:0000256" key="7">
    <source>
        <dbReference type="SAM" id="MobiDB-lite"/>
    </source>
</evidence>
<dbReference type="GO" id="GO:0051209">
    <property type="term" value="P:release of sequestered calcium ion into cytosol"/>
    <property type="evidence" value="ECO:0007669"/>
    <property type="project" value="TreeGrafter"/>
</dbReference>
<dbReference type="InterPro" id="IPR001711">
    <property type="entry name" value="PLipase_C_Pinositol-sp_Y"/>
</dbReference>
<dbReference type="SMART" id="SM00148">
    <property type="entry name" value="PLCXc"/>
    <property type="match status" value="1"/>
</dbReference>
<dbReference type="SUPFAM" id="SSF50729">
    <property type="entry name" value="PH domain-like"/>
    <property type="match status" value="1"/>
</dbReference>
<accession>A0A9P9FND2</accession>
<dbReference type="CDD" id="cd00275">
    <property type="entry name" value="C2_PLC_like"/>
    <property type="match status" value="1"/>
</dbReference>
<evidence type="ECO:0000259" key="9">
    <source>
        <dbReference type="PROSITE" id="PS50008"/>
    </source>
</evidence>
<dbReference type="GO" id="GO:0048015">
    <property type="term" value="P:phosphatidylinositol-mediated signaling"/>
    <property type="evidence" value="ECO:0007669"/>
    <property type="project" value="TreeGrafter"/>
</dbReference>
<dbReference type="Gene3D" id="2.60.40.150">
    <property type="entry name" value="C2 domain"/>
    <property type="match status" value="1"/>
</dbReference>
<dbReference type="CDD" id="cd08598">
    <property type="entry name" value="PI-PLC1c_yeast"/>
    <property type="match status" value="1"/>
</dbReference>
<feature type="compositionally biased region" description="Basic residues" evidence="7">
    <location>
        <begin position="122"/>
        <end position="135"/>
    </location>
</feature>
<reference evidence="10" key="1">
    <citation type="journal article" date="2021" name="Nat. Commun.">
        <title>Genetic determinants of endophytism in the Arabidopsis root mycobiome.</title>
        <authorList>
            <person name="Mesny F."/>
            <person name="Miyauchi S."/>
            <person name="Thiergart T."/>
            <person name="Pickel B."/>
            <person name="Atanasova L."/>
            <person name="Karlsson M."/>
            <person name="Huettel B."/>
            <person name="Barry K.W."/>
            <person name="Haridas S."/>
            <person name="Chen C."/>
            <person name="Bauer D."/>
            <person name="Andreopoulos W."/>
            <person name="Pangilinan J."/>
            <person name="LaButti K."/>
            <person name="Riley R."/>
            <person name="Lipzen A."/>
            <person name="Clum A."/>
            <person name="Drula E."/>
            <person name="Henrissat B."/>
            <person name="Kohler A."/>
            <person name="Grigoriev I.V."/>
            <person name="Martin F.M."/>
            <person name="Hacquard S."/>
        </authorList>
    </citation>
    <scope>NUCLEOTIDE SEQUENCE</scope>
    <source>
        <strain evidence="10">MPI-CAGE-AT-0147</strain>
    </source>
</reference>
<dbReference type="EMBL" id="JAGMUV010000003">
    <property type="protein sequence ID" value="KAH7165738.1"/>
    <property type="molecule type" value="Genomic_DNA"/>
</dbReference>
<feature type="region of interest" description="Disordered" evidence="7">
    <location>
        <begin position="190"/>
        <end position="211"/>
    </location>
</feature>
<dbReference type="PROSITE" id="PS50008">
    <property type="entry name" value="PIPLC_Y_DOMAIN"/>
    <property type="match status" value="1"/>
</dbReference>
<keyword evidence="2 6" id="KW-0378">Hydrolase</keyword>